<dbReference type="CDD" id="cd13120">
    <property type="entry name" value="BF2867_like_N"/>
    <property type="match status" value="1"/>
</dbReference>
<reference evidence="1 2" key="1">
    <citation type="submission" date="2024-09" db="EMBL/GenBank/DDBJ databases">
        <authorList>
            <person name="Sun Q."/>
            <person name="Mori K."/>
        </authorList>
    </citation>
    <scope>NUCLEOTIDE SEQUENCE [LARGE SCALE GENOMIC DNA]</scope>
    <source>
        <strain evidence="1 2">ATCC 51272</strain>
    </source>
</reference>
<dbReference type="EMBL" id="JBHLZF010000002">
    <property type="protein sequence ID" value="MFB9898128.1"/>
    <property type="molecule type" value="Genomic_DNA"/>
</dbReference>
<dbReference type="CDD" id="cd13121">
    <property type="entry name" value="BF2867_like_C"/>
    <property type="match status" value="1"/>
</dbReference>
<comment type="caution">
    <text evidence="1">The sequence shown here is derived from an EMBL/GenBank/DDBJ whole genome shotgun (WGS) entry which is preliminary data.</text>
</comment>
<dbReference type="Pfam" id="PF13149">
    <property type="entry name" value="Mfa_like_1"/>
    <property type="match status" value="1"/>
</dbReference>
<organism evidence="1 2">
    <name type="scientific">Hallella seregens ATCC 51272</name>
    <dbReference type="NCBI Taxonomy" id="1336250"/>
    <lineage>
        <taxon>Bacteria</taxon>
        <taxon>Pseudomonadati</taxon>
        <taxon>Bacteroidota</taxon>
        <taxon>Bacteroidia</taxon>
        <taxon>Bacteroidales</taxon>
        <taxon>Prevotellaceae</taxon>
        <taxon>Hallella</taxon>
    </lineage>
</organism>
<sequence>MIRFKEYLERRARRAAFMSVCLAGLAVFGGLSLGSCANEDLGKDNDKDGGDRNAAVTFNVSEAQNDAQAAAAKTMPGMPVTRAAFSEQLGMMNLTPEDLTTQRLAVQGAAGTDLCLIETTIAGVNPMRQDNRTATAAERAKASGNGSTTGTEAATRANITTMTTLGHFSSIGYRGTTATGISTTPWFHDKDTNPDGTLVNTIYWWAAQPFGKFFAIAPREAASYAKLKISPDTYAGTPYVDFEVEPDVKNQKDLMTACSGLVHYDTPNVAPRTDLKFRHALTAVRFKVGQNLSYSKTITKVEIIGAKNKGRYVLPTNGTSTGTWSSLDASTATFTLGGDGTVNVSTTAAVNQIILGNNGDNYTFYMIPQPLSGVSVKIHFSDGSTPITANLSGTWKPGTTKTYALSQNTSTWDYQLTTTSPAAVAYNIATTGDYTILSYREDPVSHVQQPVKWKIVGYDADGDGTFAMSEKPAWLTGLSKTEGDGSTTAMSVESGTATVRTTDVIDSLAVYNQKFQTATSRGTSGAPYDLSMHDFKGNPTAQQNTANSYLISAPGWYKIPLVYGNAIKNGANNTGAYTSSESPYMQRSQYKTRKVWNPYLGQYVDEDYWEEWDLILHHFTVHNDAPVTSPYINVQNAADPATQAYIVWSDQSGIVEAASLQVTGSGQNSWLNFHVPADKIKNGNAVVGIKNASGQVLWSWHLWFDYDDALDPIPVTNYNNIIYTFSKHPVGFAWRQWLETTYKQPRSVKARVEQEVGQTGNKQTSDITITQDAGRDRVPSSTLYQWGRKDAFPGVEEVSDGTNPVFTVSSDLPLGYAIGHPEQFLEFHNIQNFFMVEQNWYSRIYLNLWSNKRGEGISNHQVIKTIYDPSPVGFKVPPSGAHNGFSRKGHMVTDPADYNVKGGWDVGWHFYNKLSNPDKTVFFPATGTRYHYDGTLHYVKDYGYSWTASNYRANTGWLVPRGMAMSYSHDVVYPGNAGQCATGVPVHPIKDE</sequence>
<proteinExistence type="predicted"/>
<accession>A0ABV5ZN59</accession>
<evidence type="ECO:0000313" key="1">
    <source>
        <dbReference type="EMBL" id="MFB9898128.1"/>
    </source>
</evidence>
<dbReference type="RefSeq" id="WP_390183256.1">
    <property type="nucleotide sequence ID" value="NZ_JBHLZF010000002.1"/>
</dbReference>
<dbReference type="InterPro" id="IPR025049">
    <property type="entry name" value="Mfa-like_1"/>
</dbReference>
<evidence type="ECO:0000313" key="2">
    <source>
        <dbReference type="Proteomes" id="UP001589688"/>
    </source>
</evidence>
<protein>
    <submittedName>
        <fullName evidence="1">Fimbrillin family protein</fullName>
    </submittedName>
</protein>
<gene>
    <name evidence="1" type="ORF">ACFFK8_10085</name>
</gene>
<name>A0ABV5ZN59_9BACT</name>
<keyword evidence="2" id="KW-1185">Reference proteome</keyword>
<dbReference type="Proteomes" id="UP001589688">
    <property type="component" value="Unassembled WGS sequence"/>
</dbReference>